<dbReference type="Gene3D" id="3.40.50.300">
    <property type="entry name" value="P-loop containing nucleotide triphosphate hydrolases"/>
    <property type="match status" value="1"/>
</dbReference>
<evidence type="ECO:0000256" key="8">
    <source>
        <dbReference type="ARBA" id="ARBA00023118"/>
    </source>
</evidence>
<evidence type="ECO:0000256" key="6">
    <source>
        <dbReference type="ARBA" id="ARBA00022806"/>
    </source>
</evidence>
<proteinExistence type="inferred from homology"/>
<evidence type="ECO:0000313" key="10">
    <source>
        <dbReference type="EMBL" id="QBI19644.1"/>
    </source>
</evidence>
<dbReference type="GO" id="GO:0051607">
    <property type="term" value="P:defense response to virus"/>
    <property type="evidence" value="ECO:0007669"/>
    <property type="project" value="UniProtKB-KW"/>
</dbReference>
<dbReference type="OrthoDB" id="9810236at2"/>
<dbReference type="Pfam" id="PF22590">
    <property type="entry name" value="Cas3-like_C_2"/>
    <property type="match status" value="1"/>
</dbReference>
<dbReference type="Pfam" id="PF18019">
    <property type="entry name" value="Cas3_HD"/>
    <property type="match status" value="1"/>
</dbReference>
<comment type="similarity">
    <text evidence="2">In the central section; belongs to the CRISPR-associated helicase Cas3 family.</text>
</comment>
<name>A0A411YEF7_9ACTN</name>
<comment type="similarity">
    <text evidence="1">In the N-terminal section; belongs to the CRISPR-associated nuclease Cas3-HD family.</text>
</comment>
<dbReference type="GO" id="GO:0016787">
    <property type="term" value="F:hydrolase activity"/>
    <property type="evidence" value="ECO:0007669"/>
    <property type="project" value="UniProtKB-KW"/>
</dbReference>
<keyword evidence="11" id="KW-1185">Reference proteome</keyword>
<dbReference type="SUPFAM" id="SSF109604">
    <property type="entry name" value="HD-domain/PDEase-like"/>
    <property type="match status" value="1"/>
</dbReference>
<keyword evidence="5" id="KW-0378">Hydrolase</keyword>
<evidence type="ECO:0000256" key="7">
    <source>
        <dbReference type="ARBA" id="ARBA00022840"/>
    </source>
</evidence>
<protein>
    <submittedName>
        <fullName evidence="10">Type I-U CRISPR-associated helicase/endonuclease Cas3</fullName>
    </submittedName>
</protein>
<evidence type="ECO:0000256" key="4">
    <source>
        <dbReference type="ARBA" id="ARBA00022741"/>
    </source>
</evidence>
<dbReference type="EMBL" id="CP036402">
    <property type="protein sequence ID" value="QBI19644.1"/>
    <property type="molecule type" value="Genomic_DNA"/>
</dbReference>
<accession>A0A411YEF7</accession>
<reference evidence="10 11" key="1">
    <citation type="submission" date="2019-01" db="EMBL/GenBank/DDBJ databases">
        <title>Egibacter rhizosphaerae EGI 80759T.</title>
        <authorList>
            <person name="Chen D.-D."/>
            <person name="Tian Y."/>
            <person name="Jiao J.-Y."/>
            <person name="Zhang X.-T."/>
            <person name="Zhang Y.-G."/>
            <person name="Zhang Y."/>
            <person name="Xiao M."/>
            <person name="Shu W.-S."/>
            <person name="Li W.-J."/>
        </authorList>
    </citation>
    <scope>NUCLEOTIDE SEQUENCE [LARGE SCALE GENOMIC DNA]</scope>
    <source>
        <strain evidence="10 11">EGI 80759</strain>
    </source>
</reference>
<dbReference type="InterPro" id="IPR027417">
    <property type="entry name" value="P-loop_NTPase"/>
</dbReference>
<dbReference type="GO" id="GO:0004386">
    <property type="term" value="F:helicase activity"/>
    <property type="evidence" value="ECO:0007669"/>
    <property type="project" value="UniProtKB-KW"/>
</dbReference>
<dbReference type="InterPro" id="IPR038257">
    <property type="entry name" value="CRISPR-assoc_Cas3_HD_sf"/>
</dbReference>
<dbReference type="SUPFAM" id="SSF52540">
    <property type="entry name" value="P-loop containing nucleoside triphosphate hydrolases"/>
    <property type="match status" value="1"/>
</dbReference>
<dbReference type="InterPro" id="IPR013444">
    <property type="entry name" value="Helicase_Cas3_CRISPR-ass_Anaes"/>
</dbReference>
<dbReference type="GO" id="GO:0046872">
    <property type="term" value="F:metal ion binding"/>
    <property type="evidence" value="ECO:0007669"/>
    <property type="project" value="UniProtKB-KW"/>
</dbReference>
<dbReference type="PROSITE" id="PS51643">
    <property type="entry name" value="HD_CAS3"/>
    <property type="match status" value="1"/>
</dbReference>
<dbReference type="NCBIfam" id="TIGR01596">
    <property type="entry name" value="cas3_HD"/>
    <property type="match status" value="1"/>
</dbReference>
<keyword evidence="8" id="KW-0051">Antiviral defense</keyword>
<dbReference type="InterPro" id="IPR054712">
    <property type="entry name" value="Cas3-like_dom"/>
</dbReference>
<keyword evidence="10" id="KW-0540">Nuclease</keyword>
<keyword evidence="7" id="KW-0067">ATP-binding</keyword>
<dbReference type="GO" id="GO:0005524">
    <property type="term" value="F:ATP binding"/>
    <property type="evidence" value="ECO:0007669"/>
    <property type="project" value="UniProtKB-KW"/>
</dbReference>
<dbReference type="Proteomes" id="UP000291469">
    <property type="component" value="Chromosome"/>
</dbReference>
<dbReference type="NCBIfam" id="TIGR02621">
    <property type="entry name" value="cas3_GSU0051"/>
    <property type="match status" value="1"/>
</dbReference>
<evidence type="ECO:0000313" key="11">
    <source>
        <dbReference type="Proteomes" id="UP000291469"/>
    </source>
</evidence>
<evidence type="ECO:0000256" key="2">
    <source>
        <dbReference type="ARBA" id="ARBA00009046"/>
    </source>
</evidence>
<keyword evidence="6" id="KW-0347">Helicase</keyword>
<keyword evidence="3" id="KW-0479">Metal-binding</keyword>
<evidence type="ECO:0000259" key="9">
    <source>
        <dbReference type="PROSITE" id="PS51643"/>
    </source>
</evidence>
<dbReference type="KEGG" id="erz:ER308_08825"/>
<dbReference type="AlphaFoldDB" id="A0A411YEF7"/>
<dbReference type="GO" id="GO:0004519">
    <property type="term" value="F:endonuclease activity"/>
    <property type="evidence" value="ECO:0007669"/>
    <property type="project" value="UniProtKB-KW"/>
</dbReference>
<evidence type="ECO:0000256" key="1">
    <source>
        <dbReference type="ARBA" id="ARBA00006847"/>
    </source>
</evidence>
<organism evidence="10 11">
    <name type="scientific">Egibacter rhizosphaerae</name>
    <dbReference type="NCBI Taxonomy" id="1670831"/>
    <lineage>
        <taxon>Bacteria</taxon>
        <taxon>Bacillati</taxon>
        <taxon>Actinomycetota</taxon>
        <taxon>Nitriliruptoria</taxon>
        <taxon>Egibacterales</taxon>
        <taxon>Egibacteraceae</taxon>
        <taxon>Egibacter</taxon>
    </lineage>
</organism>
<gene>
    <name evidence="10" type="primary">cas3u</name>
    <name evidence="10" type="ORF">ER308_08825</name>
</gene>
<dbReference type="Gene3D" id="1.10.3210.30">
    <property type="match status" value="1"/>
</dbReference>
<keyword evidence="10" id="KW-0255">Endonuclease</keyword>
<evidence type="ECO:0000256" key="3">
    <source>
        <dbReference type="ARBA" id="ARBA00022723"/>
    </source>
</evidence>
<evidence type="ECO:0000256" key="5">
    <source>
        <dbReference type="ARBA" id="ARBA00022801"/>
    </source>
</evidence>
<sequence length="921" mass="98756">MSSVGVEAPPFEVFYRAVHDDHAPLPWQRRLAEQAATGRWPSGIGVPTGLGKTSTLTVAVWALATQADRAPRERSAPTRVWYVVNRRLLVDAAYDLGLRLQALLADPQGAAADRPVDQRQALSAVAERLGAVGALGTEQGPLHVARFRGGAAPDGRVPDPSQPALLFATVAMYASRWLFQGYGSSRSMRPIDAALAGTDALVLLDEAHLSRPLVNLVPTVVECDAGDAGAVLPPERARPRMVTLSATGAADDLDLDADDHAHPLVRQRVHAPKALELREVRESQLEQELARATLDLVGVDDVNSVVTFVNSPARARAVADAVATQARRAAPEAEVELLTGRVRAREAERIRRRLLDPEHGIASGAQPHPAAPPLMVVATQTLEVGADLDFDALVTEATGRRALVQRLGRCNRLGARAHAPAVLCHPRQQREWPLYGTEPAELWAELDTAADEQGVIDVSPAALAATLDPPSDEPPRTGELLPAHVREWAKTSAPPPDAAPFEVFIDGFDEPARTASVLWRAHLPPAGVALAPPPLARESVEVPIGELRDTLVARELTTVRVVASDGVTTEDAAVTSLRPGDRVVLHARVGGYDPRGWNPGSTEEVLDLGLLEGAVLPLARPAVANLAPTALEDAELAAALRRLGAATADEADPDMDDAAALIVDRLRGLRPRDGVDSDEWAAFLDRVDRALRRPVDDVPRLQAPPQRSPARSAVRTDAFDELSFVADSVRLGDHHQTVAASAAAVLAAIGVAPTLVAVAREAGRWHDAGKIDARFQRWLGATEEPLAKSARRLDDVELTRAASGWPRGGRHELLSTRVLDQWLATSGAHSDDDELLLHLVASHHGHGRPTLPPVADSMPMRVAARFEGYDVSVSGDLAETDWTQPQRFQRLSERYGYWGLVLLEAAVRQADHAASGAVTVR</sequence>
<feature type="domain" description="HD Cas3-type" evidence="9">
    <location>
        <begin position="724"/>
        <end position="913"/>
    </location>
</feature>
<dbReference type="RefSeq" id="WP_131154641.1">
    <property type="nucleotide sequence ID" value="NZ_CP036402.1"/>
</dbReference>
<keyword evidence="4" id="KW-0547">Nucleotide-binding</keyword>
<dbReference type="InterPro" id="IPR006483">
    <property type="entry name" value="CRISPR-assoc_Cas3_HD"/>
</dbReference>